<gene>
    <name evidence="11" type="ORF">ODALV1_LOCUS27518</name>
</gene>
<evidence type="ECO:0000256" key="3">
    <source>
        <dbReference type="ARBA" id="ARBA00022679"/>
    </source>
</evidence>
<comment type="catalytic activity">
    <reaction evidence="8">
        <text>L-lysyl-[protein] + acetyl-CoA = N(6)-acetyl-L-lysyl-[protein] + CoA + H(+)</text>
        <dbReference type="Rhea" id="RHEA:45948"/>
        <dbReference type="Rhea" id="RHEA-COMP:9752"/>
        <dbReference type="Rhea" id="RHEA-COMP:10731"/>
        <dbReference type="ChEBI" id="CHEBI:15378"/>
        <dbReference type="ChEBI" id="CHEBI:29969"/>
        <dbReference type="ChEBI" id="CHEBI:57287"/>
        <dbReference type="ChEBI" id="CHEBI:57288"/>
        <dbReference type="ChEBI" id="CHEBI:61930"/>
        <dbReference type="EC" id="2.3.1.48"/>
    </reaction>
</comment>
<dbReference type="EC" id="2.3.1.48" evidence="2"/>
<proteinExistence type="predicted"/>
<evidence type="ECO:0000256" key="7">
    <source>
        <dbReference type="ARBA" id="ARBA00023242"/>
    </source>
</evidence>
<evidence type="ECO:0000256" key="5">
    <source>
        <dbReference type="ARBA" id="ARBA00023015"/>
    </source>
</evidence>
<keyword evidence="7" id="KW-0539">Nucleus</keyword>
<evidence type="ECO:0000256" key="1">
    <source>
        <dbReference type="ARBA" id="ARBA00004123"/>
    </source>
</evidence>
<accession>A0ABP1RY80</accession>
<feature type="region of interest" description="Disordered" evidence="9">
    <location>
        <begin position="928"/>
        <end position="949"/>
    </location>
</feature>
<comment type="subcellular location">
    <subcellularLocation>
        <location evidence="1">Nucleus</location>
    </subcellularLocation>
</comment>
<keyword evidence="3" id="KW-0808">Transferase</keyword>
<feature type="region of interest" description="Disordered" evidence="9">
    <location>
        <begin position="968"/>
        <end position="999"/>
    </location>
</feature>
<dbReference type="InterPro" id="IPR013178">
    <property type="entry name" value="Histone_AcTrfase_Rtt109/CBP"/>
</dbReference>
<evidence type="ECO:0000259" key="10">
    <source>
        <dbReference type="PROSITE" id="PS51727"/>
    </source>
</evidence>
<feature type="compositionally biased region" description="Polar residues" evidence="9">
    <location>
        <begin position="975"/>
        <end position="987"/>
    </location>
</feature>
<dbReference type="SMART" id="SM01250">
    <property type="entry name" value="KAT11"/>
    <property type="match status" value="1"/>
</dbReference>
<feature type="region of interest" description="Disordered" evidence="9">
    <location>
        <begin position="892"/>
        <end position="913"/>
    </location>
</feature>
<dbReference type="InterPro" id="IPR031162">
    <property type="entry name" value="CBP_P300_HAT"/>
</dbReference>
<feature type="region of interest" description="Disordered" evidence="9">
    <location>
        <begin position="591"/>
        <end position="615"/>
    </location>
</feature>
<keyword evidence="12" id="KW-1185">Reference proteome</keyword>
<reference evidence="11 12" key="1">
    <citation type="submission" date="2024-08" db="EMBL/GenBank/DDBJ databases">
        <authorList>
            <person name="Cucini C."/>
            <person name="Frati F."/>
        </authorList>
    </citation>
    <scope>NUCLEOTIDE SEQUENCE [LARGE SCALE GENOMIC DNA]</scope>
</reference>
<protein>
    <recommendedName>
        <fullName evidence="2">histone acetyltransferase</fullName>
        <ecNumber evidence="2">2.3.1.48</ecNumber>
    </recommendedName>
</protein>
<evidence type="ECO:0000256" key="4">
    <source>
        <dbReference type="ARBA" id="ARBA00022853"/>
    </source>
</evidence>
<feature type="domain" description="CBP/p300-type HAT" evidence="10">
    <location>
        <begin position="339"/>
        <end position="703"/>
    </location>
</feature>
<dbReference type="EMBL" id="CAXLJM020000124">
    <property type="protein sequence ID" value="CAL8138760.1"/>
    <property type="molecule type" value="Genomic_DNA"/>
</dbReference>
<sequence length="999" mass="116733">MNIPHDDSSLCQEDRDNCNNPAFYSLLGDPRTARPGFRKEIPTSVHKAGKFWMDNEKNASTYKNRVRAASAKEHLTPYVSYLEDVILKSEYAPAFEKFIADHPTRQLTQTRNGQSTTVHRRSLREIRLNLERMGYKEPMDVIKDICYWVGAMKFQYAVNEDFGYMARMLDKAIQQAETNSELKSLYQICCFRDPFGPPPMIRCDGMCDFLLEGGNVIYQIVARDIDYNLCYKCYRRAPEIISFDLPIRQNSTKTEPATVSKTSLVRKTIPVIPQPEREEIVECFACFARHHKMCVLYDEFNWEAGYTASSPKFIDNFSPSYICRQCVQQLSARPLNYQVFTAKTMQITSLSNFIQRELESYMYQLCQQHSNPSALPPKIQVRELSSRKLFFTATGRMAEEYLKHGKPTEFSYTARSLMLTQDTTMDGRLTSEKALFNVIVHEYDNGWILISYLDSVRLFKPAQFRRKLYQRVLVEYMKYIQTFRTNEFQRIYVWVCPPKPGEEYVFLGRPADQIVLDAKGLQIWYEKIFTQAKQESLVDDFLIIDSTNNPFHSYLDIPYFVDDFWAEKLELVHIEVDAELKAYQDFLDDERNPNGDLRSKRRKKRANPPPVPKPVQERVDEIFEKDLKDAVFVVRLKQIPPLDAARSRFLKPAEKDVDIWNKFMFKRGNYQLSCRQRQFDFSDERRATYATLHMHSRMAEESLEVACCYCEVLITEGVYCYKCENAVFCKNCINTHGNFEEDHGKQFMRPFKVPFVKPATPVDLTFGKILNLVEQEARFLTKFSYEATFPIHRRDRNREVRNLVSTLQHHMQMIGRDDSHDGTTCKMCGFVWLTISRHRRICRGSLCYVPSCGRRLLYDDDGSRFERTDRWNRQFLDFGTQVTEEEIEGAGQQLLSPPQQPQALNEDEQEQEMEEQEVEVEVEIEEQEEEEEFHQQEIEEVNQSPELQNGHISHCNILLVDRDMLEPQPSLPEAASSSAFVIIQNNPTEHDDNSPALDE</sequence>
<evidence type="ECO:0000256" key="8">
    <source>
        <dbReference type="ARBA" id="ARBA00048017"/>
    </source>
</evidence>
<dbReference type="Pfam" id="PF08214">
    <property type="entry name" value="HAT_KAT11"/>
    <property type="match status" value="1"/>
</dbReference>
<keyword evidence="4" id="KW-0156">Chromatin regulator</keyword>
<keyword evidence="6" id="KW-0804">Transcription</keyword>
<keyword evidence="5" id="KW-0805">Transcription regulation</keyword>
<feature type="compositionally biased region" description="Low complexity" evidence="9">
    <location>
        <begin position="892"/>
        <end position="904"/>
    </location>
</feature>
<dbReference type="PANTHER" id="PTHR13808:SF1">
    <property type="entry name" value="HISTONE ACETYLTRANSFERASE"/>
    <property type="match status" value="1"/>
</dbReference>
<comment type="caution">
    <text evidence="11">The sequence shown here is derived from an EMBL/GenBank/DDBJ whole genome shotgun (WGS) entry which is preliminary data.</text>
</comment>
<organism evidence="11 12">
    <name type="scientific">Orchesella dallaii</name>
    <dbReference type="NCBI Taxonomy" id="48710"/>
    <lineage>
        <taxon>Eukaryota</taxon>
        <taxon>Metazoa</taxon>
        <taxon>Ecdysozoa</taxon>
        <taxon>Arthropoda</taxon>
        <taxon>Hexapoda</taxon>
        <taxon>Collembola</taxon>
        <taxon>Entomobryomorpha</taxon>
        <taxon>Entomobryoidea</taxon>
        <taxon>Orchesellidae</taxon>
        <taxon>Orchesellinae</taxon>
        <taxon>Orchesella</taxon>
    </lineage>
</organism>
<dbReference type="PANTHER" id="PTHR13808">
    <property type="entry name" value="CBP/P300-RELATED"/>
    <property type="match status" value="1"/>
</dbReference>
<dbReference type="Proteomes" id="UP001642540">
    <property type="component" value="Unassembled WGS sequence"/>
</dbReference>
<evidence type="ECO:0000313" key="11">
    <source>
        <dbReference type="EMBL" id="CAL8138760.1"/>
    </source>
</evidence>
<evidence type="ECO:0000313" key="12">
    <source>
        <dbReference type="Proteomes" id="UP001642540"/>
    </source>
</evidence>
<evidence type="ECO:0000256" key="9">
    <source>
        <dbReference type="SAM" id="MobiDB-lite"/>
    </source>
</evidence>
<evidence type="ECO:0000256" key="2">
    <source>
        <dbReference type="ARBA" id="ARBA00013184"/>
    </source>
</evidence>
<name>A0ABP1RY80_9HEXA</name>
<dbReference type="PROSITE" id="PS51727">
    <property type="entry name" value="CBP_P300_HAT"/>
    <property type="match status" value="1"/>
</dbReference>
<evidence type="ECO:0000256" key="6">
    <source>
        <dbReference type="ARBA" id="ARBA00023163"/>
    </source>
</evidence>